<proteinExistence type="predicted"/>
<dbReference type="PANTHER" id="PTHR12110">
    <property type="entry name" value="HYDROXYPYRUVATE ISOMERASE"/>
    <property type="match status" value="1"/>
</dbReference>
<name>A0A9D1G346_9FIRM</name>
<sequence length="294" mass="32133">MAKANYILSAFADEASASFPEQLEALREAGIDRMEIRGVDGENVSTLTDAKAREVRRMLDGAGVGISAIGSPFGKIVVNEGFAQHLEAFKRSMGQAQILGARVFRMFSFYPPKGEDITAYRQQVIDQLGEMLEAAGAQGMVLAHENEKDIYGDIPERCLDLIETFGGRLKCIFDPANFIQSGARPADAYALLKKHIFYFHMKDALHEDGSVVPCGMGDGGIADILRDFGGGETVLTIEPHLKVFAGLSGLQGEALHNKFTYSDNRAAFRAAVSAVKSLLTDMGYQEKEINRWTK</sequence>
<accession>A0A9D1G346</accession>
<evidence type="ECO:0000313" key="3">
    <source>
        <dbReference type="Proteomes" id="UP000824140"/>
    </source>
</evidence>
<feature type="domain" description="Xylose isomerase-like TIM barrel" evidence="1">
    <location>
        <begin position="23"/>
        <end position="228"/>
    </location>
</feature>
<evidence type="ECO:0000313" key="2">
    <source>
        <dbReference type="EMBL" id="HIS94112.1"/>
    </source>
</evidence>
<dbReference type="GO" id="GO:0016853">
    <property type="term" value="F:isomerase activity"/>
    <property type="evidence" value="ECO:0007669"/>
    <property type="project" value="UniProtKB-KW"/>
</dbReference>
<reference evidence="2" key="2">
    <citation type="journal article" date="2021" name="PeerJ">
        <title>Extensive microbial diversity within the chicken gut microbiome revealed by metagenomics and culture.</title>
        <authorList>
            <person name="Gilroy R."/>
            <person name="Ravi A."/>
            <person name="Getino M."/>
            <person name="Pursley I."/>
            <person name="Horton D.L."/>
            <person name="Alikhan N.F."/>
            <person name="Baker D."/>
            <person name="Gharbi K."/>
            <person name="Hall N."/>
            <person name="Watson M."/>
            <person name="Adriaenssens E.M."/>
            <person name="Foster-Nyarko E."/>
            <person name="Jarju S."/>
            <person name="Secka A."/>
            <person name="Antonio M."/>
            <person name="Oren A."/>
            <person name="Chaudhuri R.R."/>
            <person name="La Ragione R."/>
            <person name="Hildebrand F."/>
            <person name="Pallen M.J."/>
        </authorList>
    </citation>
    <scope>NUCLEOTIDE SEQUENCE</scope>
    <source>
        <strain evidence="2">13766</strain>
    </source>
</reference>
<dbReference type="AlphaFoldDB" id="A0A9D1G346"/>
<dbReference type="SUPFAM" id="SSF51658">
    <property type="entry name" value="Xylose isomerase-like"/>
    <property type="match status" value="1"/>
</dbReference>
<dbReference type="InterPro" id="IPR050312">
    <property type="entry name" value="IolE/XylAMocC-like"/>
</dbReference>
<keyword evidence="2" id="KW-0413">Isomerase</keyword>
<dbReference type="PANTHER" id="PTHR12110:SF41">
    <property type="entry name" value="INOSOSE DEHYDRATASE"/>
    <property type="match status" value="1"/>
</dbReference>
<organism evidence="2 3">
    <name type="scientific">Candidatus Alectryocaccomicrobium excrementavium</name>
    <dbReference type="NCBI Taxonomy" id="2840668"/>
    <lineage>
        <taxon>Bacteria</taxon>
        <taxon>Bacillati</taxon>
        <taxon>Bacillota</taxon>
        <taxon>Clostridia</taxon>
        <taxon>Candidatus Alectryocaccomicrobium</taxon>
    </lineage>
</organism>
<reference evidence="2" key="1">
    <citation type="submission" date="2020-10" db="EMBL/GenBank/DDBJ databases">
        <authorList>
            <person name="Gilroy R."/>
        </authorList>
    </citation>
    <scope>NUCLEOTIDE SEQUENCE</scope>
    <source>
        <strain evidence="2">13766</strain>
    </source>
</reference>
<evidence type="ECO:0000259" key="1">
    <source>
        <dbReference type="Pfam" id="PF01261"/>
    </source>
</evidence>
<dbReference type="EMBL" id="DVJN01000269">
    <property type="protein sequence ID" value="HIS94112.1"/>
    <property type="molecule type" value="Genomic_DNA"/>
</dbReference>
<protein>
    <submittedName>
        <fullName evidence="2">Sugar phosphate isomerase/epimerase</fullName>
    </submittedName>
</protein>
<comment type="caution">
    <text evidence="2">The sequence shown here is derived from an EMBL/GenBank/DDBJ whole genome shotgun (WGS) entry which is preliminary data.</text>
</comment>
<gene>
    <name evidence="2" type="ORF">IAA84_13955</name>
</gene>
<dbReference type="Gene3D" id="3.20.20.150">
    <property type="entry name" value="Divalent-metal-dependent TIM barrel enzymes"/>
    <property type="match status" value="1"/>
</dbReference>
<dbReference type="Pfam" id="PF01261">
    <property type="entry name" value="AP_endonuc_2"/>
    <property type="match status" value="1"/>
</dbReference>
<dbReference type="InterPro" id="IPR013022">
    <property type="entry name" value="Xyl_isomerase-like_TIM-brl"/>
</dbReference>
<dbReference type="InterPro" id="IPR036237">
    <property type="entry name" value="Xyl_isomerase-like_sf"/>
</dbReference>
<dbReference type="Proteomes" id="UP000824140">
    <property type="component" value="Unassembled WGS sequence"/>
</dbReference>